<protein>
    <submittedName>
        <fullName evidence="13">WhiB family transcriptional regulator</fullName>
    </submittedName>
</protein>
<keyword evidence="9" id="KW-0238">DNA-binding</keyword>
<dbReference type="InterPro" id="IPR003482">
    <property type="entry name" value="Whib"/>
</dbReference>
<accession>A0ABW1J2V3</accession>
<dbReference type="Proteomes" id="UP001596302">
    <property type="component" value="Unassembled WGS sequence"/>
</dbReference>
<dbReference type="PROSITE" id="PS51674">
    <property type="entry name" value="4FE4S_WBL"/>
    <property type="match status" value="1"/>
</dbReference>
<keyword evidence="10" id="KW-1015">Disulfide bond</keyword>
<evidence type="ECO:0000256" key="10">
    <source>
        <dbReference type="ARBA" id="ARBA00023157"/>
    </source>
</evidence>
<evidence type="ECO:0000256" key="1">
    <source>
        <dbReference type="ARBA" id="ARBA00001966"/>
    </source>
</evidence>
<dbReference type="Pfam" id="PF02467">
    <property type="entry name" value="Whib"/>
    <property type="match status" value="1"/>
</dbReference>
<keyword evidence="11" id="KW-0804">Transcription</keyword>
<keyword evidence="4" id="KW-0004">4Fe-4S</keyword>
<proteinExistence type="inferred from homology"/>
<keyword evidence="5" id="KW-0479">Metal-binding</keyword>
<evidence type="ECO:0000256" key="8">
    <source>
        <dbReference type="ARBA" id="ARBA00023015"/>
    </source>
</evidence>
<feature type="domain" description="4Fe-4S Wbl-type" evidence="12">
    <location>
        <begin position="16"/>
        <end position="75"/>
    </location>
</feature>
<evidence type="ECO:0000256" key="11">
    <source>
        <dbReference type="ARBA" id="ARBA00023163"/>
    </source>
</evidence>
<organism evidence="13 14">
    <name type="scientific">Pseudonocardia hispaniensis</name>
    <dbReference type="NCBI Taxonomy" id="904933"/>
    <lineage>
        <taxon>Bacteria</taxon>
        <taxon>Bacillati</taxon>
        <taxon>Actinomycetota</taxon>
        <taxon>Actinomycetes</taxon>
        <taxon>Pseudonocardiales</taxon>
        <taxon>Pseudonocardiaceae</taxon>
        <taxon>Pseudonocardia</taxon>
    </lineage>
</organism>
<keyword evidence="14" id="KW-1185">Reference proteome</keyword>
<evidence type="ECO:0000256" key="5">
    <source>
        <dbReference type="ARBA" id="ARBA00022723"/>
    </source>
</evidence>
<keyword evidence="7" id="KW-0411">Iron-sulfur</keyword>
<evidence type="ECO:0000313" key="13">
    <source>
        <dbReference type="EMBL" id="MFC5995101.1"/>
    </source>
</evidence>
<dbReference type="RefSeq" id="WP_379585127.1">
    <property type="nucleotide sequence ID" value="NZ_JBHSQW010000026.1"/>
</dbReference>
<evidence type="ECO:0000256" key="4">
    <source>
        <dbReference type="ARBA" id="ARBA00022485"/>
    </source>
</evidence>
<dbReference type="PANTHER" id="PTHR38839">
    <property type="entry name" value="TRANSCRIPTIONAL REGULATOR WHID-RELATED"/>
    <property type="match status" value="1"/>
</dbReference>
<gene>
    <name evidence="13" type="ORF">ACFQE5_12850</name>
</gene>
<evidence type="ECO:0000313" key="14">
    <source>
        <dbReference type="Proteomes" id="UP001596302"/>
    </source>
</evidence>
<evidence type="ECO:0000256" key="6">
    <source>
        <dbReference type="ARBA" id="ARBA00023004"/>
    </source>
</evidence>
<keyword evidence="8" id="KW-0805">Transcription regulation</keyword>
<evidence type="ECO:0000256" key="9">
    <source>
        <dbReference type="ARBA" id="ARBA00023125"/>
    </source>
</evidence>
<reference evidence="14" key="1">
    <citation type="journal article" date="2019" name="Int. J. Syst. Evol. Microbiol.">
        <title>The Global Catalogue of Microorganisms (GCM) 10K type strain sequencing project: providing services to taxonomists for standard genome sequencing and annotation.</title>
        <authorList>
            <consortium name="The Broad Institute Genomics Platform"/>
            <consortium name="The Broad Institute Genome Sequencing Center for Infectious Disease"/>
            <person name="Wu L."/>
            <person name="Ma J."/>
        </authorList>
    </citation>
    <scope>NUCLEOTIDE SEQUENCE [LARGE SCALE GENOMIC DNA]</scope>
    <source>
        <strain evidence="14">CCM 8391</strain>
    </source>
</reference>
<comment type="similarity">
    <text evidence="3">Belongs to the WhiB family.</text>
</comment>
<comment type="cofactor">
    <cofactor evidence="1">
        <name>[4Fe-4S] cluster</name>
        <dbReference type="ChEBI" id="CHEBI:49883"/>
    </cofactor>
</comment>
<evidence type="ECO:0000256" key="2">
    <source>
        <dbReference type="ARBA" id="ARBA00004496"/>
    </source>
</evidence>
<evidence type="ECO:0000256" key="7">
    <source>
        <dbReference type="ARBA" id="ARBA00023014"/>
    </source>
</evidence>
<name>A0ABW1J2V3_9PSEU</name>
<dbReference type="PANTHER" id="PTHR38839:SF4">
    <property type="entry name" value="TRANSCRIPTIONAL REGULATOR WHIB"/>
    <property type="match status" value="1"/>
</dbReference>
<sequence>MTTVRVERTDWQRRGHCVKIDPMAFAPARGETNGPSVTTELCRTCPVQSTCLGWALVTDVAYGIYGGLEPAARQRLHAELIRELDGRQMAGSAELAAVVRATINTAPAA</sequence>
<evidence type="ECO:0000259" key="12">
    <source>
        <dbReference type="PROSITE" id="PS51674"/>
    </source>
</evidence>
<dbReference type="EMBL" id="JBHSQW010000026">
    <property type="protein sequence ID" value="MFC5995101.1"/>
    <property type="molecule type" value="Genomic_DNA"/>
</dbReference>
<evidence type="ECO:0000256" key="3">
    <source>
        <dbReference type="ARBA" id="ARBA00006597"/>
    </source>
</evidence>
<comment type="subcellular location">
    <subcellularLocation>
        <location evidence="2">Cytoplasm</location>
    </subcellularLocation>
</comment>
<dbReference type="InterPro" id="IPR034768">
    <property type="entry name" value="4FE4S_WBL"/>
</dbReference>
<keyword evidence="6" id="KW-0408">Iron</keyword>
<comment type="caution">
    <text evidence="13">The sequence shown here is derived from an EMBL/GenBank/DDBJ whole genome shotgun (WGS) entry which is preliminary data.</text>
</comment>